<evidence type="ECO:0000256" key="8">
    <source>
        <dbReference type="SAM" id="Phobius"/>
    </source>
</evidence>
<feature type="transmembrane region" description="Helical" evidence="8">
    <location>
        <begin position="86"/>
        <end position="109"/>
    </location>
</feature>
<comment type="caution">
    <text evidence="10">The sequence shown here is derived from an EMBL/GenBank/DDBJ whole genome shotgun (WGS) entry which is preliminary data.</text>
</comment>
<comment type="subcellular location">
    <subcellularLocation>
        <location evidence="1">Membrane</location>
        <topology evidence="1">Multi-pass membrane protein</topology>
    </subcellularLocation>
</comment>
<dbReference type="SUPFAM" id="SSF81321">
    <property type="entry name" value="Family A G protein-coupled receptor-like"/>
    <property type="match status" value="1"/>
</dbReference>
<keyword evidence="2 8" id="KW-0812">Transmembrane</keyword>
<feature type="domain" description="G-protein coupled receptors family 1 profile" evidence="9">
    <location>
        <begin position="65"/>
        <end position="315"/>
    </location>
</feature>
<feature type="transmembrane region" description="Helical" evidence="8">
    <location>
        <begin position="296"/>
        <end position="317"/>
    </location>
</feature>
<feature type="transmembrane region" description="Helical" evidence="8">
    <location>
        <begin position="171"/>
        <end position="192"/>
    </location>
</feature>
<evidence type="ECO:0000313" key="11">
    <source>
        <dbReference type="Proteomes" id="UP000663844"/>
    </source>
</evidence>
<evidence type="ECO:0000256" key="4">
    <source>
        <dbReference type="ARBA" id="ARBA00023040"/>
    </source>
</evidence>
<evidence type="ECO:0000256" key="2">
    <source>
        <dbReference type="ARBA" id="ARBA00022692"/>
    </source>
</evidence>
<keyword evidence="6" id="KW-0675">Receptor</keyword>
<dbReference type="PANTHER" id="PTHR24243:SF208">
    <property type="entry name" value="PYROKININ-1 RECEPTOR"/>
    <property type="match status" value="1"/>
</dbReference>
<evidence type="ECO:0000256" key="7">
    <source>
        <dbReference type="ARBA" id="ARBA00023224"/>
    </source>
</evidence>
<evidence type="ECO:0000313" key="10">
    <source>
        <dbReference type="EMBL" id="CAF4101640.1"/>
    </source>
</evidence>
<feature type="transmembrane region" description="Helical" evidence="8">
    <location>
        <begin position="212"/>
        <end position="234"/>
    </location>
</feature>
<dbReference type="EMBL" id="CAJOAZ010005479">
    <property type="protein sequence ID" value="CAF4101640.1"/>
    <property type="molecule type" value="Genomic_DNA"/>
</dbReference>
<name>A0A819UZ35_9BILA</name>
<feature type="transmembrane region" description="Helical" evidence="8">
    <location>
        <begin position="255"/>
        <end position="276"/>
    </location>
</feature>
<evidence type="ECO:0000259" key="9">
    <source>
        <dbReference type="PROSITE" id="PS50262"/>
    </source>
</evidence>
<feature type="transmembrane region" description="Helical" evidence="8">
    <location>
        <begin position="129"/>
        <end position="151"/>
    </location>
</feature>
<gene>
    <name evidence="10" type="ORF">OXD698_LOCUS35447</name>
</gene>
<dbReference type="PROSITE" id="PS50262">
    <property type="entry name" value="G_PROTEIN_RECEP_F1_2"/>
    <property type="match status" value="1"/>
</dbReference>
<dbReference type="InterPro" id="IPR017452">
    <property type="entry name" value="GPCR_Rhodpsn_7TM"/>
</dbReference>
<accession>A0A819UZ35</accession>
<evidence type="ECO:0000256" key="5">
    <source>
        <dbReference type="ARBA" id="ARBA00023136"/>
    </source>
</evidence>
<dbReference type="Proteomes" id="UP000663844">
    <property type="component" value="Unassembled WGS sequence"/>
</dbReference>
<sequence>MFIDLALTYYVSVNPADWDDCIGQLLTELIEVDRLSKQFLMSLVYISEQITIYFGFFLLLTGVIGNSLNILIFSSINTYRKTPCTFYFLICSITNILYLLINLTSRIVSVGYGIDLTRTSIIWCKTRQYLLITLSLINFTCSWLSSVDQYFVTSRHANLRRMSNIKWTHRIVFILILVSCLHGIPSLILFNISSITNQCINSNIIYAIYSPIYSLTLTCFGPCLIMILFGYLTIRNIHLTRVLVQQQIDRQLIKMTLFQVILITVFMPPYSINIVYILITNGMIKDANQLMIENSIFAILTLLTYVYNSGSCYMFLISSSRFRRTVKEKIFNWRKPNQINPIQQPTI</sequence>
<reference evidence="10" key="1">
    <citation type="submission" date="2021-02" db="EMBL/GenBank/DDBJ databases">
        <authorList>
            <person name="Nowell W R."/>
        </authorList>
    </citation>
    <scope>NUCLEOTIDE SEQUENCE</scope>
</reference>
<evidence type="ECO:0000256" key="1">
    <source>
        <dbReference type="ARBA" id="ARBA00004141"/>
    </source>
</evidence>
<keyword evidence="4" id="KW-0297">G-protein coupled receptor</keyword>
<dbReference type="AlphaFoldDB" id="A0A819UZ35"/>
<protein>
    <recommendedName>
        <fullName evidence="9">G-protein coupled receptors family 1 profile domain-containing protein</fullName>
    </recommendedName>
</protein>
<dbReference type="GO" id="GO:0004930">
    <property type="term" value="F:G protein-coupled receptor activity"/>
    <property type="evidence" value="ECO:0007669"/>
    <property type="project" value="UniProtKB-KW"/>
</dbReference>
<keyword evidence="3 8" id="KW-1133">Transmembrane helix</keyword>
<evidence type="ECO:0000256" key="3">
    <source>
        <dbReference type="ARBA" id="ARBA00022989"/>
    </source>
</evidence>
<feature type="transmembrane region" description="Helical" evidence="8">
    <location>
        <begin position="50"/>
        <end position="74"/>
    </location>
</feature>
<dbReference type="GO" id="GO:0016020">
    <property type="term" value="C:membrane"/>
    <property type="evidence" value="ECO:0007669"/>
    <property type="project" value="UniProtKB-SubCell"/>
</dbReference>
<dbReference type="PANTHER" id="PTHR24243">
    <property type="entry name" value="G-PROTEIN COUPLED RECEPTOR"/>
    <property type="match status" value="1"/>
</dbReference>
<proteinExistence type="predicted"/>
<evidence type="ECO:0000256" key="6">
    <source>
        <dbReference type="ARBA" id="ARBA00023170"/>
    </source>
</evidence>
<dbReference type="Gene3D" id="1.20.1070.10">
    <property type="entry name" value="Rhodopsin 7-helix transmembrane proteins"/>
    <property type="match status" value="1"/>
</dbReference>
<keyword evidence="5 8" id="KW-0472">Membrane</keyword>
<keyword evidence="7" id="KW-0807">Transducer</keyword>
<organism evidence="10 11">
    <name type="scientific">Adineta steineri</name>
    <dbReference type="NCBI Taxonomy" id="433720"/>
    <lineage>
        <taxon>Eukaryota</taxon>
        <taxon>Metazoa</taxon>
        <taxon>Spiralia</taxon>
        <taxon>Gnathifera</taxon>
        <taxon>Rotifera</taxon>
        <taxon>Eurotatoria</taxon>
        <taxon>Bdelloidea</taxon>
        <taxon>Adinetida</taxon>
        <taxon>Adinetidae</taxon>
        <taxon>Adineta</taxon>
    </lineage>
</organism>